<evidence type="ECO:0000259" key="1">
    <source>
        <dbReference type="PROSITE" id="PS51819"/>
    </source>
</evidence>
<evidence type="ECO:0000313" key="3">
    <source>
        <dbReference type="Proteomes" id="UP001595891"/>
    </source>
</evidence>
<sequence length="144" mass="15891">MRDTAVSSQGYGPDQNSPFGYSLHHVQLAIPAGSEDECRAFYVGVLGMIEIVKPPPLAARGGLWVRADTLEIHLGVEQDFRPAEKAHPGIRVTALNQLAGHLEANGVAITWDDDFPGHRRFYASDNVGNRLEFLQRDTEVPAKW</sequence>
<dbReference type="PANTHER" id="PTHR39175:SF1">
    <property type="entry name" value="FAMILY PROTEIN, PUTATIVE (AFU_ORTHOLOGUE AFUA_3G15060)-RELATED"/>
    <property type="match status" value="1"/>
</dbReference>
<dbReference type="Gene3D" id="3.10.180.10">
    <property type="entry name" value="2,3-Dihydroxybiphenyl 1,2-Dioxygenase, domain 1"/>
    <property type="match status" value="1"/>
</dbReference>
<keyword evidence="3" id="KW-1185">Reference proteome</keyword>
<protein>
    <submittedName>
        <fullName evidence="2">Glyoxalase</fullName>
    </submittedName>
</protein>
<dbReference type="SUPFAM" id="SSF54593">
    <property type="entry name" value="Glyoxalase/Bleomycin resistance protein/Dihydroxybiphenyl dioxygenase"/>
    <property type="match status" value="1"/>
</dbReference>
<name>A0ABV9E7Q1_9ACTN</name>
<dbReference type="InterPro" id="IPR037523">
    <property type="entry name" value="VOC_core"/>
</dbReference>
<dbReference type="PANTHER" id="PTHR39175">
    <property type="entry name" value="FAMILY PROTEIN, PUTATIVE (AFU_ORTHOLOGUE AFUA_3G15060)-RELATED"/>
    <property type="match status" value="1"/>
</dbReference>
<comment type="caution">
    <text evidence="2">The sequence shown here is derived from an EMBL/GenBank/DDBJ whole genome shotgun (WGS) entry which is preliminary data.</text>
</comment>
<dbReference type="EMBL" id="JBHSFN010000001">
    <property type="protein sequence ID" value="MFC4584908.1"/>
    <property type="molecule type" value="Genomic_DNA"/>
</dbReference>
<gene>
    <name evidence="2" type="ORF">ACFO8L_02405</name>
</gene>
<dbReference type="PROSITE" id="PS51819">
    <property type="entry name" value="VOC"/>
    <property type="match status" value="1"/>
</dbReference>
<organism evidence="2 3">
    <name type="scientific">Sphaerisporangium corydalis</name>
    <dbReference type="NCBI Taxonomy" id="1441875"/>
    <lineage>
        <taxon>Bacteria</taxon>
        <taxon>Bacillati</taxon>
        <taxon>Actinomycetota</taxon>
        <taxon>Actinomycetes</taxon>
        <taxon>Streptosporangiales</taxon>
        <taxon>Streptosporangiaceae</taxon>
        <taxon>Sphaerisporangium</taxon>
    </lineage>
</organism>
<evidence type="ECO:0000313" key="2">
    <source>
        <dbReference type="EMBL" id="MFC4584908.1"/>
    </source>
</evidence>
<dbReference type="RefSeq" id="WP_262840946.1">
    <property type="nucleotide sequence ID" value="NZ_JANZYP010000003.1"/>
</dbReference>
<dbReference type="InterPro" id="IPR029068">
    <property type="entry name" value="Glyas_Bleomycin-R_OHBP_Dase"/>
</dbReference>
<dbReference type="Proteomes" id="UP001595891">
    <property type="component" value="Unassembled WGS sequence"/>
</dbReference>
<reference evidence="3" key="1">
    <citation type="journal article" date="2019" name="Int. J. Syst. Evol. Microbiol.">
        <title>The Global Catalogue of Microorganisms (GCM) 10K type strain sequencing project: providing services to taxonomists for standard genome sequencing and annotation.</title>
        <authorList>
            <consortium name="The Broad Institute Genomics Platform"/>
            <consortium name="The Broad Institute Genome Sequencing Center for Infectious Disease"/>
            <person name="Wu L."/>
            <person name="Ma J."/>
        </authorList>
    </citation>
    <scope>NUCLEOTIDE SEQUENCE [LARGE SCALE GENOMIC DNA]</scope>
    <source>
        <strain evidence="3">CCUG 49560</strain>
    </source>
</reference>
<accession>A0ABV9E7Q1</accession>
<feature type="domain" description="VOC" evidence="1">
    <location>
        <begin position="22"/>
        <end position="136"/>
    </location>
</feature>
<proteinExistence type="predicted"/>